<proteinExistence type="predicted"/>
<sequence>MRQKDLQTRLTNSILRNSRTIKFHGWEGAFLDRVLGIRGQELAFAVSSQRSGVEDLKPGCMSCCINTLSTSSCAVSLGGEKTHVRGEPSSS</sequence>
<keyword evidence="2" id="KW-1185">Reference proteome</keyword>
<accession>A0ABQ9U0R0</accession>
<dbReference type="Proteomes" id="UP001266305">
    <property type="component" value="Unassembled WGS sequence"/>
</dbReference>
<dbReference type="EMBL" id="JASSZA010000017">
    <property type="protein sequence ID" value="KAK2090648.1"/>
    <property type="molecule type" value="Genomic_DNA"/>
</dbReference>
<evidence type="ECO:0000313" key="2">
    <source>
        <dbReference type="Proteomes" id="UP001266305"/>
    </source>
</evidence>
<gene>
    <name evidence="1" type="ORF">P7K49_031905</name>
</gene>
<comment type="caution">
    <text evidence="1">The sequence shown here is derived from an EMBL/GenBank/DDBJ whole genome shotgun (WGS) entry which is preliminary data.</text>
</comment>
<protein>
    <submittedName>
        <fullName evidence="1">Uncharacterized protein</fullName>
    </submittedName>
</protein>
<organism evidence="1 2">
    <name type="scientific">Saguinus oedipus</name>
    <name type="common">Cotton-top tamarin</name>
    <name type="synonym">Oedipomidas oedipus</name>
    <dbReference type="NCBI Taxonomy" id="9490"/>
    <lineage>
        <taxon>Eukaryota</taxon>
        <taxon>Metazoa</taxon>
        <taxon>Chordata</taxon>
        <taxon>Craniata</taxon>
        <taxon>Vertebrata</taxon>
        <taxon>Euteleostomi</taxon>
        <taxon>Mammalia</taxon>
        <taxon>Eutheria</taxon>
        <taxon>Euarchontoglires</taxon>
        <taxon>Primates</taxon>
        <taxon>Haplorrhini</taxon>
        <taxon>Platyrrhini</taxon>
        <taxon>Cebidae</taxon>
        <taxon>Callitrichinae</taxon>
        <taxon>Saguinus</taxon>
    </lineage>
</organism>
<name>A0ABQ9U0R0_SAGOE</name>
<reference evidence="1 2" key="1">
    <citation type="submission" date="2023-05" db="EMBL/GenBank/DDBJ databases">
        <title>B98-5 Cell Line De Novo Hybrid Assembly: An Optical Mapping Approach.</title>
        <authorList>
            <person name="Kananen K."/>
            <person name="Auerbach J.A."/>
            <person name="Kautto E."/>
            <person name="Blachly J.S."/>
        </authorList>
    </citation>
    <scope>NUCLEOTIDE SEQUENCE [LARGE SCALE GENOMIC DNA]</scope>
    <source>
        <strain evidence="1">B95-8</strain>
        <tissue evidence="1">Cell line</tissue>
    </source>
</reference>
<evidence type="ECO:0000313" key="1">
    <source>
        <dbReference type="EMBL" id="KAK2090648.1"/>
    </source>
</evidence>